<feature type="transmembrane region" description="Helical" evidence="1">
    <location>
        <begin position="150"/>
        <end position="173"/>
    </location>
</feature>
<gene>
    <name evidence="2" type="ORF">HMPREF9257_1375</name>
</gene>
<keyword evidence="1" id="KW-0812">Transmembrane</keyword>
<dbReference type="OrthoDB" id="9797976at2"/>
<dbReference type="STRING" id="908337.HMPREF9257_1375"/>
<evidence type="ECO:0000256" key="1">
    <source>
        <dbReference type="SAM" id="Phobius"/>
    </source>
</evidence>
<feature type="transmembrane region" description="Helical" evidence="1">
    <location>
        <begin position="6"/>
        <end position="24"/>
    </location>
</feature>
<dbReference type="Pfam" id="PF04474">
    <property type="entry name" value="DUF554"/>
    <property type="match status" value="1"/>
</dbReference>
<evidence type="ECO:0000313" key="2">
    <source>
        <dbReference type="EMBL" id="EFR30950.1"/>
    </source>
</evidence>
<dbReference type="RefSeq" id="WP_006418153.1">
    <property type="nucleotide sequence ID" value="NZ_AENN01000015.1"/>
</dbReference>
<keyword evidence="1" id="KW-1133">Transmembrane helix</keyword>
<protein>
    <recommendedName>
        <fullName evidence="4">DUF554 domain-containing protein</fullName>
    </recommendedName>
</protein>
<accession>E4KP88</accession>
<reference evidence="2 3" key="1">
    <citation type="submission" date="2010-10" db="EMBL/GenBank/DDBJ databases">
        <authorList>
            <person name="Durkin A.S."/>
            <person name="Madupu R."/>
            <person name="Torralba M."/>
            <person name="Gillis M."/>
            <person name="Methe B."/>
            <person name="Sutton G."/>
            <person name="Nelson K.E."/>
        </authorList>
    </citation>
    <scope>NUCLEOTIDE SEQUENCE [LARGE SCALE GENOMIC DNA]</scope>
    <source>
        <strain evidence="2 3">ACS-139-V-Col8</strain>
    </source>
</reference>
<dbReference type="PANTHER" id="PTHR36111">
    <property type="entry name" value="INNER MEMBRANE PROTEIN-RELATED"/>
    <property type="match status" value="1"/>
</dbReference>
<dbReference type="eggNOG" id="COG1811">
    <property type="taxonomic scope" value="Bacteria"/>
</dbReference>
<feature type="transmembrane region" description="Helical" evidence="1">
    <location>
        <begin position="94"/>
        <end position="116"/>
    </location>
</feature>
<dbReference type="InterPro" id="IPR007563">
    <property type="entry name" value="DUF554"/>
</dbReference>
<keyword evidence="1" id="KW-0472">Membrane</keyword>
<dbReference type="EMBL" id="AENN01000015">
    <property type="protein sequence ID" value="EFR30950.1"/>
    <property type="molecule type" value="Genomic_DNA"/>
</dbReference>
<dbReference type="PANTHER" id="PTHR36111:SF2">
    <property type="entry name" value="INNER MEMBRANE PROTEIN"/>
    <property type="match status" value="1"/>
</dbReference>
<dbReference type="AlphaFoldDB" id="E4KP88"/>
<feature type="transmembrane region" description="Helical" evidence="1">
    <location>
        <begin position="55"/>
        <end position="73"/>
    </location>
</feature>
<evidence type="ECO:0008006" key="4">
    <source>
        <dbReference type="Google" id="ProtNLM"/>
    </source>
</evidence>
<comment type="caution">
    <text evidence="2">The sequence shown here is derived from an EMBL/GenBank/DDBJ whole genome shotgun (WGS) entry which is preliminary data.</text>
</comment>
<keyword evidence="3" id="KW-1185">Reference proteome</keyword>
<sequence length="225" mass="24029">MGAFVNAVAIVLSSVMGLMLKEGIPSNINQRLIQAIGLCIISIGISGALKGHETLIMIVSVMIGTLIGEWVDIDSRIRELTNTLQNFLSRWPRFADMGQGFVTSIMFFCIGSMVIVGSLESGLTGNNTTLYAKSIIDAITALLLSSSLGIGVLFASIPVLIVEGGITLFAAFLEPFLPTLVINEVVAVGSMLLIGLGLNMLEVTDLKIMNFTPAMILPIIIMHFI</sequence>
<dbReference type="Proteomes" id="UP000005990">
    <property type="component" value="Unassembled WGS sequence"/>
</dbReference>
<organism evidence="2 3">
    <name type="scientific">Eremococcus coleocola ACS-139-V-Col8</name>
    <dbReference type="NCBI Taxonomy" id="908337"/>
    <lineage>
        <taxon>Bacteria</taxon>
        <taxon>Bacillati</taxon>
        <taxon>Bacillota</taxon>
        <taxon>Bacilli</taxon>
        <taxon>Lactobacillales</taxon>
        <taxon>Aerococcaceae</taxon>
        <taxon>Eremococcus</taxon>
    </lineage>
</organism>
<name>E4KP88_9LACT</name>
<feature type="transmembrane region" description="Helical" evidence="1">
    <location>
        <begin position="180"/>
        <end position="201"/>
    </location>
</feature>
<evidence type="ECO:0000313" key="3">
    <source>
        <dbReference type="Proteomes" id="UP000005990"/>
    </source>
</evidence>
<feature type="transmembrane region" description="Helical" evidence="1">
    <location>
        <begin position="31"/>
        <end position="49"/>
    </location>
</feature>
<proteinExistence type="predicted"/>